<feature type="domain" description="Serpin" evidence="4">
    <location>
        <begin position="42"/>
        <end position="399"/>
    </location>
</feature>
<keyword evidence="3" id="KW-0732">Signal</keyword>
<dbReference type="Gene3D" id="2.30.39.10">
    <property type="entry name" value="Alpha-1-antitrypsin, domain 1"/>
    <property type="match status" value="1"/>
</dbReference>
<dbReference type="GO" id="GO:0005615">
    <property type="term" value="C:extracellular space"/>
    <property type="evidence" value="ECO:0007669"/>
    <property type="project" value="InterPro"/>
</dbReference>
<dbReference type="Pfam" id="PF00079">
    <property type="entry name" value="Serpin"/>
    <property type="match status" value="1"/>
</dbReference>
<dbReference type="PANTHER" id="PTHR11461:SF211">
    <property type="entry name" value="GH10112P-RELATED"/>
    <property type="match status" value="1"/>
</dbReference>
<dbReference type="SMART" id="SM00093">
    <property type="entry name" value="SERPIN"/>
    <property type="match status" value="1"/>
</dbReference>
<dbReference type="InterPro" id="IPR036186">
    <property type="entry name" value="Serpin_sf"/>
</dbReference>
<proteinExistence type="evidence at transcript level"/>
<dbReference type="PROSITE" id="PS00284">
    <property type="entry name" value="SERPIN"/>
    <property type="match status" value="1"/>
</dbReference>
<dbReference type="Gene3D" id="3.30.497.10">
    <property type="entry name" value="Antithrombin, subunit I, domain 2"/>
    <property type="match status" value="1"/>
</dbReference>
<dbReference type="PANTHER" id="PTHR11461">
    <property type="entry name" value="SERINE PROTEASE INHIBITOR, SERPIN"/>
    <property type="match status" value="1"/>
</dbReference>
<name>F1L1S5_ASCSU</name>
<dbReference type="EMBL" id="JI169744">
    <property type="protein sequence ID" value="ADY44079.1"/>
    <property type="molecule type" value="mRNA"/>
</dbReference>
<sequence length="399" mass="45085">MYTPIFVSFTSLVLISIYSLRAESKYCCNLKELDIAQADFALNLLSKSGSDEAAHKSAILSPFSIAVALAMTYAGAEGNTYKQMNDVLAAGVSNEEFNEYFAKILQEVSQPNEGYQLSSANKLFVKEGFDLKESYLNIIRSIYDGQLEQVDFSQAIAVANEINEWVENQTNSKITNLVRADMFTPLTRMILINAIYFKGTWSNVFSESRTRKKTFYEADGVTRQVDMMSIKEDFPYYENEKVQVLGLPYKNSDVYMYVFLPIEKYGLAAFEESLNGQQMLEMIYNATEQEVIVELPKFKLERQFQLVNSLKKLGIIDAFDENANFSGISDQPLVISDVIHKAFIEVNEKGTEAAAATGVQIMLLSARIPLHEPRRFIADHPFLFAIVKGNTILFIGHIY</sequence>
<dbReference type="InterPro" id="IPR023795">
    <property type="entry name" value="Serpin_CS"/>
</dbReference>
<feature type="signal peptide" evidence="3">
    <location>
        <begin position="1"/>
        <end position="22"/>
    </location>
</feature>
<dbReference type="AlphaFoldDB" id="F1L1S5"/>
<accession>F1L1S5</accession>
<dbReference type="GO" id="GO:0004867">
    <property type="term" value="F:serine-type endopeptidase inhibitor activity"/>
    <property type="evidence" value="ECO:0007669"/>
    <property type="project" value="InterPro"/>
</dbReference>
<protein>
    <submittedName>
        <fullName evidence="5">Serpin-like protein</fullName>
    </submittedName>
</protein>
<dbReference type="CDD" id="cd00172">
    <property type="entry name" value="serpin"/>
    <property type="match status" value="1"/>
</dbReference>
<dbReference type="InterPro" id="IPR042185">
    <property type="entry name" value="Serpin_sf_2"/>
</dbReference>
<evidence type="ECO:0000256" key="3">
    <source>
        <dbReference type="SAM" id="SignalP"/>
    </source>
</evidence>
<organism evidence="5">
    <name type="scientific">Ascaris suum</name>
    <name type="common">Pig roundworm</name>
    <name type="synonym">Ascaris lumbricoides</name>
    <dbReference type="NCBI Taxonomy" id="6253"/>
    <lineage>
        <taxon>Eukaryota</taxon>
        <taxon>Metazoa</taxon>
        <taxon>Ecdysozoa</taxon>
        <taxon>Nematoda</taxon>
        <taxon>Chromadorea</taxon>
        <taxon>Rhabditida</taxon>
        <taxon>Spirurina</taxon>
        <taxon>Ascaridomorpha</taxon>
        <taxon>Ascaridoidea</taxon>
        <taxon>Ascarididae</taxon>
        <taxon>Ascaris</taxon>
    </lineage>
</organism>
<dbReference type="InterPro" id="IPR023796">
    <property type="entry name" value="Serpin_dom"/>
</dbReference>
<comment type="similarity">
    <text evidence="1 2">Belongs to the serpin family.</text>
</comment>
<evidence type="ECO:0000256" key="2">
    <source>
        <dbReference type="RuleBase" id="RU000411"/>
    </source>
</evidence>
<evidence type="ECO:0000313" key="5">
    <source>
        <dbReference type="EMBL" id="ADY44079.1"/>
    </source>
</evidence>
<evidence type="ECO:0000259" key="4">
    <source>
        <dbReference type="SMART" id="SM00093"/>
    </source>
</evidence>
<evidence type="ECO:0000256" key="1">
    <source>
        <dbReference type="ARBA" id="ARBA00009500"/>
    </source>
</evidence>
<dbReference type="InterPro" id="IPR000215">
    <property type="entry name" value="Serpin_fam"/>
</dbReference>
<reference evidence="5" key="1">
    <citation type="journal article" date="2011" name="Genome Res.">
        <title>Deep small RNA sequencing from the nematode Ascaris reveals conservation, functional diversification, and novel developmental profiles.</title>
        <authorList>
            <person name="Wang J."/>
            <person name="Czech B."/>
            <person name="Crunk A."/>
            <person name="Wallace A."/>
            <person name="Mitreva M."/>
            <person name="Hannon G.J."/>
            <person name="Davis R.E."/>
        </authorList>
    </citation>
    <scope>NUCLEOTIDE SEQUENCE</scope>
</reference>
<dbReference type="SUPFAM" id="SSF56574">
    <property type="entry name" value="Serpins"/>
    <property type="match status" value="1"/>
</dbReference>
<feature type="chain" id="PRO_5003268511" evidence="3">
    <location>
        <begin position="23"/>
        <end position="399"/>
    </location>
</feature>
<dbReference type="InterPro" id="IPR042178">
    <property type="entry name" value="Serpin_sf_1"/>
</dbReference>